<dbReference type="InterPro" id="IPR000718">
    <property type="entry name" value="Peptidase_M13"/>
</dbReference>
<dbReference type="InterPro" id="IPR042089">
    <property type="entry name" value="Peptidase_M13_dom_2"/>
</dbReference>
<comment type="caution">
    <text evidence="1">The sequence shown here is derived from an EMBL/GenBank/DDBJ whole genome shotgun (WGS) entry which is preliminary data.</text>
</comment>
<dbReference type="AlphaFoldDB" id="A0AAQ4DYW7"/>
<organism evidence="1 2">
    <name type="scientific">Amblyomma americanum</name>
    <name type="common">Lone star tick</name>
    <dbReference type="NCBI Taxonomy" id="6943"/>
    <lineage>
        <taxon>Eukaryota</taxon>
        <taxon>Metazoa</taxon>
        <taxon>Ecdysozoa</taxon>
        <taxon>Arthropoda</taxon>
        <taxon>Chelicerata</taxon>
        <taxon>Arachnida</taxon>
        <taxon>Acari</taxon>
        <taxon>Parasitiformes</taxon>
        <taxon>Ixodida</taxon>
        <taxon>Ixodoidea</taxon>
        <taxon>Ixodidae</taxon>
        <taxon>Amblyomminae</taxon>
        <taxon>Amblyomma</taxon>
    </lineage>
</organism>
<reference evidence="1 2" key="1">
    <citation type="journal article" date="2023" name="Arcadia Sci">
        <title>De novo assembly of a long-read Amblyomma americanum tick genome.</title>
        <authorList>
            <person name="Chou S."/>
            <person name="Poskanzer K.E."/>
            <person name="Rollins M."/>
            <person name="Thuy-Boun P.S."/>
        </authorList>
    </citation>
    <scope>NUCLEOTIDE SEQUENCE [LARGE SCALE GENOMIC DNA]</scope>
    <source>
        <strain evidence="1">F_SG_1</strain>
        <tissue evidence="1">Salivary glands</tissue>
    </source>
</reference>
<evidence type="ECO:0000313" key="2">
    <source>
        <dbReference type="Proteomes" id="UP001321473"/>
    </source>
</evidence>
<gene>
    <name evidence="1" type="ORF">V5799_005562</name>
</gene>
<dbReference type="GO" id="GO:0004222">
    <property type="term" value="F:metalloendopeptidase activity"/>
    <property type="evidence" value="ECO:0007669"/>
    <property type="project" value="InterPro"/>
</dbReference>
<dbReference type="Proteomes" id="UP001321473">
    <property type="component" value="Unassembled WGS sequence"/>
</dbReference>
<accession>A0AAQ4DYW7</accession>
<keyword evidence="2" id="KW-1185">Reference proteome</keyword>
<dbReference type="GO" id="GO:0006508">
    <property type="term" value="P:proteolysis"/>
    <property type="evidence" value="ECO:0007669"/>
    <property type="project" value="InterPro"/>
</dbReference>
<dbReference type="EMBL" id="JARKHS020025226">
    <property type="protein sequence ID" value="KAK8767657.1"/>
    <property type="molecule type" value="Genomic_DNA"/>
</dbReference>
<dbReference type="SUPFAM" id="SSF55486">
    <property type="entry name" value="Metalloproteases ('zincins'), catalytic domain"/>
    <property type="match status" value="1"/>
</dbReference>
<proteinExistence type="predicted"/>
<sequence length="512" mass="58004">MFMVEHHLPWPERSPRDLLEILLCFSGKWNLHLWFQVTLDLAPYRNAKGQPLLKIGNSATFRAWVALMRTITGQRTGTPLSLRYLRYIRKVLGLFGVSELRAEDLAAAIQEMDKLTLEVLGPAMTDPEQKILRMSINNMAEIATPGIPTGRWLPLLNEYFPWARHFSASNEVQLENPGLLRAVAYLLGRKAETREALTLSLGLRVVSELGWMADKEIAGGTLELMDLPWSAHTRRCLVQVERSIGVAWSSLFPNNQGAVALVRNVRDILVNVVMRHTKAMLYLSTRKGPAKWNIESYLLDVLPEPTLGASFFTSWKDLMNIQWRLKQHDLTNVIRPRATLSHTWSIHGAITASEEYFTFPLYHSDLPEAVNYGGAGRLLADEVLRGLFYEFLHDQEEAGQNLYIGDEDESDAGKSLPGWSPYHVDTKALLAALKAYRLGSRQRSTDVYSREARLADERLFFIASCYSLCSSGNYISELYGDASRRCNVAAEALWEFRAAFECDIQKGWHKSP</sequence>
<dbReference type="Gene3D" id="1.10.1380.10">
    <property type="entry name" value="Neutral endopeptidase , domain2"/>
    <property type="match status" value="1"/>
</dbReference>
<evidence type="ECO:0000313" key="1">
    <source>
        <dbReference type="EMBL" id="KAK8767657.1"/>
    </source>
</evidence>
<protein>
    <submittedName>
        <fullName evidence="1">Uncharacterized protein</fullName>
    </submittedName>
</protein>
<dbReference type="PROSITE" id="PS51885">
    <property type="entry name" value="NEPRILYSIN"/>
    <property type="match status" value="1"/>
</dbReference>
<name>A0AAQ4DYW7_AMBAM</name>